<dbReference type="Proteomes" id="UP000005426">
    <property type="component" value="Unassembled WGS sequence"/>
</dbReference>
<organism evidence="2 3">
    <name type="scientific">Hypocrea atroviridis (strain ATCC 20476 / IMI 206040)</name>
    <name type="common">Trichoderma atroviride</name>
    <dbReference type="NCBI Taxonomy" id="452589"/>
    <lineage>
        <taxon>Eukaryota</taxon>
        <taxon>Fungi</taxon>
        <taxon>Dikarya</taxon>
        <taxon>Ascomycota</taxon>
        <taxon>Pezizomycotina</taxon>
        <taxon>Sordariomycetes</taxon>
        <taxon>Hypocreomycetidae</taxon>
        <taxon>Hypocreales</taxon>
        <taxon>Hypocreaceae</taxon>
        <taxon>Trichoderma</taxon>
    </lineage>
</organism>
<dbReference type="RefSeq" id="XP_013939188.1">
    <property type="nucleotide sequence ID" value="XM_014083713.1"/>
</dbReference>
<dbReference type="eggNOG" id="ENOG502SN14">
    <property type="taxonomic scope" value="Eukaryota"/>
</dbReference>
<sequence>MNKLPGVNYLYMAESLPSDENTMMNFVDSLASFFAQSWTRGRPDNMTSQEHGDLAATCRARLDSLSKSLPGHLIPVVAQVRENMDGLFSGSYPIVLTHGDLSEMNMLVDPDSGALTGVVDWAEASLLPFGFSLYALDSVLGDMYLTGWTCHENADQARRRFWDTFCSIAQPSHAERQQMEVARLVGILFRYGTPVSSGFPGMLGIRGEDDGSLAFLEAFI</sequence>
<protein>
    <recommendedName>
        <fullName evidence="1">Aminoglycoside phosphotransferase domain-containing protein</fullName>
    </recommendedName>
</protein>
<keyword evidence="3" id="KW-1185">Reference proteome</keyword>
<dbReference type="KEGG" id="tatv:25779764"/>
<evidence type="ECO:0000259" key="1">
    <source>
        <dbReference type="Pfam" id="PF01636"/>
    </source>
</evidence>
<dbReference type="GeneID" id="25779764"/>
<dbReference type="InterPro" id="IPR011009">
    <property type="entry name" value="Kinase-like_dom_sf"/>
</dbReference>
<evidence type="ECO:0000313" key="3">
    <source>
        <dbReference type="Proteomes" id="UP000005426"/>
    </source>
</evidence>
<dbReference type="Gene3D" id="3.90.1200.10">
    <property type="match status" value="1"/>
</dbReference>
<accession>G9P767</accession>
<dbReference type="AlphaFoldDB" id="G9P767"/>
<reference evidence="2 3" key="1">
    <citation type="journal article" date="2011" name="Genome Biol.">
        <title>Comparative genome sequence analysis underscores mycoparasitism as the ancestral life style of Trichoderma.</title>
        <authorList>
            <person name="Kubicek C.P."/>
            <person name="Herrera-Estrella A."/>
            <person name="Seidl-Seiboth V."/>
            <person name="Martinez D.A."/>
            <person name="Druzhinina I.S."/>
            <person name="Thon M."/>
            <person name="Zeilinger S."/>
            <person name="Casas-Flores S."/>
            <person name="Horwitz B.A."/>
            <person name="Mukherjee P.K."/>
            <person name="Mukherjee M."/>
            <person name="Kredics L."/>
            <person name="Alcaraz L.D."/>
            <person name="Aerts A."/>
            <person name="Antal Z."/>
            <person name="Atanasova L."/>
            <person name="Cervantes-Badillo M.G."/>
            <person name="Challacombe J."/>
            <person name="Chertkov O."/>
            <person name="McCluskey K."/>
            <person name="Coulpier F."/>
            <person name="Deshpande N."/>
            <person name="von Doehren H."/>
            <person name="Ebbole D.J."/>
            <person name="Esquivel-Naranjo E.U."/>
            <person name="Fekete E."/>
            <person name="Flipphi M."/>
            <person name="Glaser F."/>
            <person name="Gomez-Rodriguez E.Y."/>
            <person name="Gruber S."/>
            <person name="Han C."/>
            <person name="Henrissat B."/>
            <person name="Hermosa R."/>
            <person name="Hernandez-Onate M."/>
            <person name="Karaffa L."/>
            <person name="Kosti I."/>
            <person name="Le Crom S."/>
            <person name="Lindquist E."/>
            <person name="Lucas S."/>
            <person name="Luebeck M."/>
            <person name="Luebeck P.S."/>
            <person name="Margeot A."/>
            <person name="Metz B."/>
            <person name="Misra M."/>
            <person name="Nevalainen H."/>
            <person name="Omann M."/>
            <person name="Packer N."/>
            <person name="Perrone G."/>
            <person name="Uresti-Rivera E.E."/>
            <person name="Salamov A."/>
            <person name="Schmoll M."/>
            <person name="Seiboth B."/>
            <person name="Shapiro H."/>
            <person name="Sukno S."/>
            <person name="Tamayo-Ramos J.A."/>
            <person name="Tisch D."/>
            <person name="Wiest A."/>
            <person name="Wilkinson H.H."/>
            <person name="Zhang M."/>
            <person name="Coutinho P.M."/>
            <person name="Kenerley C.M."/>
            <person name="Monte E."/>
            <person name="Baker S.E."/>
            <person name="Grigoriev I.V."/>
        </authorList>
    </citation>
    <scope>NUCLEOTIDE SEQUENCE [LARGE SCALE GENOMIC DNA]</scope>
    <source>
        <strain evidence="3">ATCC 20476 / IMI 206040</strain>
    </source>
</reference>
<dbReference type="InterPro" id="IPR002575">
    <property type="entry name" value="Aminoglycoside_PTrfase"/>
</dbReference>
<dbReference type="HOGENOM" id="CLU_038193_1_0_1"/>
<name>G9P767_HYPAI</name>
<dbReference type="Pfam" id="PF01636">
    <property type="entry name" value="APH"/>
    <property type="match status" value="1"/>
</dbReference>
<proteinExistence type="predicted"/>
<dbReference type="EMBL" id="ABDG02000027">
    <property type="protein sequence ID" value="EHK40739.1"/>
    <property type="molecule type" value="Genomic_DNA"/>
</dbReference>
<comment type="caution">
    <text evidence="2">The sequence shown here is derived from an EMBL/GenBank/DDBJ whole genome shotgun (WGS) entry which is preliminary data.</text>
</comment>
<dbReference type="OrthoDB" id="4895744at2759"/>
<gene>
    <name evidence="2" type="ORF">TRIATDRAFT_286344</name>
</gene>
<dbReference type="STRING" id="452589.G9P767"/>
<dbReference type="SUPFAM" id="SSF56112">
    <property type="entry name" value="Protein kinase-like (PK-like)"/>
    <property type="match status" value="1"/>
</dbReference>
<dbReference type="OMA" id="CHENADQ"/>
<evidence type="ECO:0000313" key="2">
    <source>
        <dbReference type="EMBL" id="EHK40739.1"/>
    </source>
</evidence>
<feature type="domain" description="Aminoglycoside phosphotransferase" evidence="1">
    <location>
        <begin position="76"/>
        <end position="129"/>
    </location>
</feature>